<dbReference type="OrthoDB" id="949867at2"/>
<comment type="caution">
    <text evidence="1">The sequence shown here is derived from an EMBL/GenBank/DDBJ whole genome shotgun (WGS) entry which is preliminary data.</text>
</comment>
<evidence type="ECO:0000313" key="1">
    <source>
        <dbReference type="EMBL" id="RTQ50657.1"/>
    </source>
</evidence>
<protein>
    <submittedName>
        <fullName evidence="1">Uncharacterized protein</fullName>
    </submittedName>
</protein>
<sequence>MNRPYLYAALLLLTQCSKCKDDPKPGQDKLPPVTQEGENTFGCLLNGQVWTPRGNDGFSNYTVDYDPTRAQGTLSIAAARIRSATNDHQTLGLFSDSIQATGTYRLRTQGRHGAGMMDVRTGCQYYAVDASTYCRGRLTLTRLDRQAGIVAGTFEFVLAKPGCDTVRVTEGRFDKKL</sequence>
<dbReference type="RefSeq" id="WP_126692725.1">
    <property type="nucleotide sequence ID" value="NZ_RXOF01000004.1"/>
</dbReference>
<name>A0A431U3Z8_9BACT</name>
<reference evidence="1 2" key="1">
    <citation type="submission" date="2018-12" db="EMBL/GenBank/DDBJ databases">
        <title>Hymenobacter gummosus sp. nov., isolated from a spring.</title>
        <authorList>
            <person name="Nie L."/>
        </authorList>
    </citation>
    <scope>NUCLEOTIDE SEQUENCE [LARGE SCALE GENOMIC DNA]</scope>
    <source>
        <strain evidence="1 2">KCTC 52166</strain>
    </source>
</reference>
<accession>A0A431U3Z8</accession>
<evidence type="ECO:0000313" key="2">
    <source>
        <dbReference type="Proteomes" id="UP000282184"/>
    </source>
</evidence>
<dbReference type="Proteomes" id="UP000282184">
    <property type="component" value="Unassembled WGS sequence"/>
</dbReference>
<dbReference type="AlphaFoldDB" id="A0A431U3Z8"/>
<dbReference type="EMBL" id="RXOF01000004">
    <property type="protein sequence ID" value="RTQ50657.1"/>
    <property type="molecule type" value="Genomic_DNA"/>
</dbReference>
<organism evidence="1 2">
    <name type="scientific">Hymenobacter gummosus</name>
    <dbReference type="NCBI Taxonomy" id="1776032"/>
    <lineage>
        <taxon>Bacteria</taxon>
        <taxon>Pseudomonadati</taxon>
        <taxon>Bacteroidota</taxon>
        <taxon>Cytophagia</taxon>
        <taxon>Cytophagales</taxon>
        <taxon>Hymenobacteraceae</taxon>
        <taxon>Hymenobacter</taxon>
    </lineage>
</organism>
<gene>
    <name evidence="1" type="ORF">EJV47_08465</name>
</gene>
<proteinExistence type="predicted"/>
<keyword evidence="2" id="KW-1185">Reference proteome</keyword>